<keyword evidence="8" id="KW-1185">Reference proteome</keyword>
<dbReference type="GO" id="GO:0098542">
    <property type="term" value="P:defense response to other organism"/>
    <property type="evidence" value="ECO:0007669"/>
    <property type="project" value="InterPro"/>
</dbReference>
<dbReference type="PANTHER" id="PTHR31415:SF125">
    <property type="entry name" value="HARPIN INDUCING PROTEIN 1-LIKE 9"/>
    <property type="match status" value="1"/>
</dbReference>
<gene>
    <name evidence="7" type="ORF">HYC85_019033</name>
</gene>
<evidence type="ECO:0000313" key="7">
    <source>
        <dbReference type="EMBL" id="KAF5944956.1"/>
    </source>
</evidence>
<dbReference type="GO" id="GO:0005886">
    <property type="term" value="C:plasma membrane"/>
    <property type="evidence" value="ECO:0007669"/>
    <property type="project" value="TreeGrafter"/>
</dbReference>
<reference evidence="7 8" key="2">
    <citation type="submission" date="2020-07" db="EMBL/GenBank/DDBJ databases">
        <title>Genome assembly of wild tea tree DASZ reveals pedigree and selection history of tea varieties.</title>
        <authorList>
            <person name="Zhang W."/>
        </authorList>
    </citation>
    <scope>NUCLEOTIDE SEQUENCE [LARGE SCALE GENOMIC DNA]</scope>
    <source>
        <strain evidence="8">cv. G240</strain>
        <tissue evidence="7">Leaf</tissue>
    </source>
</reference>
<evidence type="ECO:0000256" key="4">
    <source>
        <dbReference type="ARBA" id="ARBA00023136"/>
    </source>
</evidence>
<dbReference type="Pfam" id="PF03168">
    <property type="entry name" value="LEA_2"/>
    <property type="match status" value="1"/>
</dbReference>
<name>A0A7J7GZQ1_CAMSI</name>
<organism evidence="7 8">
    <name type="scientific">Camellia sinensis</name>
    <name type="common">Tea plant</name>
    <name type="synonym">Thea sinensis</name>
    <dbReference type="NCBI Taxonomy" id="4442"/>
    <lineage>
        <taxon>Eukaryota</taxon>
        <taxon>Viridiplantae</taxon>
        <taxon>Streptophyta</taxon>
        <taxon>Embryophyta</taxon>
        <taxon>Tracheophyta</taxon>
        <taxon>Spermatophyta</taxon>
        <taxon>Magnoliopsida</taxon>
        <taxon>eudicotyledons</taxon>
        <taxon>Gunneridae</taxon>
        <taxon>Pentapetalae</taxon>
        <taxon>asterids</taxon>
        <taxon>Ericales</taxon>
        <taxon>Theaceae</taxon>
        <taxon>Camellia</taxon>
    </lineage>
</organism>
<evidence type="ECO:0000256" key="3">
    <source>
        <dbReference type="ARBA" id="ARBA00022989"/>
    </source>
</evidence>
<comment type="subcellular location">
    <subcellularLocation>
        <location evidence="1">Membrane</location>
        <topology evidence="1">Single-pass membrane protein</topology>
    </subcellularLocation>
</comment>
<dbReference type="GO" id="GO:0009506">
    <property type="term" value="C:plasmodesma"/>
    <property type="evidence" value="ECO:0007669"/>
    <property type="project" value="TreeGrafter"/>
</dbReference>
<keyword evidence="3 5" id="KW-1133">Transmembrane helix</keyword>
<evidence type="ECO:0000259" key="6">
    <source>
        <dbReference type="Pfam" id="PF03168"/>
    </source>
</evidence>
<dbReference type="AlphaFoldDB" id="A0A7J7GZQ1"/>
<evidence type="ECO:0000313" key="8">
    <source>
        <dbReference type="Proteomes" id="UP000593564"/>
    </source>
</evidence>
<dbReference type="InterPro" id="IPR044839">
    <property type="entry name" value="NDR1-like"/>
</dbReference>
<keyword evidence="4 5" id="KW-0472">Membrane</keyword>
<dbReference type="InterPro" id="IPR004864">
    <property type="entry name" value="LEA_2"/>
</dbReference>
<dbReference type="EMBL" id="JACBKZ010000008">
    <property type="protein sequence ID" value="KAF5944956.1"/>
    <property type="molecule type" value="Genomic_DNA"/>
</dbReference>
<sequence>MVQKEISKTPFSIYWWFFQVIVVLGLASVVVWLSLIPKNPVFTVADIYIPALNTSNSTVQQHELIRNTSLIFTLQISNPNKGMGIFYDDILITLFHVDDTIGTKTIPGFYQGHKKNLLLDVLINGDTVFWRGIADRVFGLRLFVETKVKYKVFMWKTKHHWMVCEASAMIDPQGRIYGEKNIRLHHTLKMA</sequence>
<keyword evidence="2 5" id="KW-0812">Transmembrane</keyword>
<evidence type="ECO:0000256" key="5">
    <source>
        <dbReference type="SAM" id="Phobius"/>
    </source>
</evidence>
<feature type="transmembrane region" description="Helical" evidence="5">
    <location>
        <begin position="12"/>
        <end position="35"/>
    </location>
</feature>
<feature type="domain" description="Late embryogenesis abundant protein LEA-2 subgroup" evidence="6">
    <location>
        <begin position="73"/>
        <end position="164"/>
    </location>
</feature>
<evidence type="ECO:0000256" key="2">
    <source>
        <dbReference type="ARBA" id="ARBA00022692"/>
    </source>
</evidence>
<dbReference type="Proteomes" id="UP000593564">
    <property type="component" value="Unassembled WGS sequence"/>
</dbReference>
<proteinExistence type="predicted"/>
<evidence type="ECO:0000256" key="1">
    <source>
        <dbReference type="ARBA" id="ARBA00004167"/>
    </source>
</evidence>
<protein>
    <recommendedName>
        <fullName evidence="6">Late embryogenesis abundant protein LEA-2 subgroup domain-containing protein</fullName>
    </recommendedName>
</protein>
<comment type="caution">
    <text evidence="7">The sequence shown here is derived from an EMBL/GenBank/DDBJ whole genome shotgun (WGS) entry which is preliminary data.</text>
</comment>
<accession>A0A7J7GZQ1</accession>
<reference evidence="8" key="1">
    <citation type="journal article" date="2020" name="Nat. Commun.">
        <title>Genome assembly of wild tea tree DASZ reveals pedigree and selection history of tea varieties.</title>
        <authorList>
            <person name="Zhang W."/>
            <person name="Zhang Y."/>
            <person name="Qiu H."/>
            <person name="Guo Y."/>
            <person name="Wan H."/>
            <person name="Zhang X."/>
            <person name="Scossa F."/>
            <person name="Alseekh S."/>
            <person name="Zhang Q."/>
            <person name="Wang P."/>
            <person name="Xu L."/>
            <person name="Schmidt M.H."/>
            <person name="Jia X."/>
            <person name="Li D."/>
            <person name="Zhu A."/>
            <person name="Guo F."/>
            <person name="Chen W."/>
            <person name="Ni D."/>
            <person name="Usadel B."/>
            <person name="Fernie A.R."/>
            <person name="Wen W."/>
        </authorList>
    </citation>
    <scope>NUCLEOTIDE SEQUENCE [LARGE SCALE GENOMIC DNA]</scope>
    <source>
        <strain evidence="8">cv. G240</strain>
    </source>
</reference>
<dbReference type="PANTHER" id="PTHR31415">
    <property type="entry name" value="OS05G0367900 PROTEIN"/>
    <property type="match status" value="1"/>
</dbReference>